<reference evidence="5" key="1">
    <citation type="submission" date="2021-04" db="EMBL/GenBank/DDBJ databases">
        <title>Sinoanaerobacter chloroacetimidivorans sp. nov., an obligate anaerobic bacterium isolated from anaerobic sludge.</title>
        <authorList>
            <person name="Bao Y."/>
        </authorList>
    </citation>
    <scope>NUCLEOTIDE SEQUENCE</scope>
    <source>
        <strain evidence="5">BAD-6</strain>
    </source>
</reference>
<sequence length="348" mass="37913">MKMKKIIAAGLSLALVLSAFTACGGGGGKEEGSADAGKPIVLRLASDAPLEHIATGLNEEACQLVEERTDGRVKIEYFPASQLGGYETVYEEIVRGTIDLGQITIPDALDARLGAAYVPYYAKNFEEAKVLFAPDSYLSGVIGDLTEANGVKFLGTVLEGFIGMAFVTEPSDMLTPGTNKKVKTRSPAMATFRVAQEDLGFNPITVPYAEVPTAIQTKVVDGWVGGTPNINYAWVGQVIKFMYVNYIHAEATSYVISEKSLAKLTPEDAETVIAVFQEQSVKSFDLAQENEETYKKKLADDYGVKVVEFTPEQIDAYASYVREKSWPKLEELLGKELMDGMRAEVEKL</sequence>
<dbReference type="NCBIfam" id="NF037995">
    <property type="entry name" value="TRAP_S1"/>
    <property type="match status" value="1"/>
</dbReference>
<dbReference type="EMBL" id="JAGSND010000009">
    <property type="protein sequence ID" value="MBR0598911.1"/>
    <property type="molecule type" value="Genomic_DNA"/>
</dbReference>
<dbReference type="Proteomes" id="UP000675664">
    <property type="component" value="Unassembled WGS sequence"/>
</dbReference>
<dbReference type="RefSeq" id="WP_227019036.1">
    <property type="nucleotide sequence ID" value="NZ_JAGSND010000009.1"/>
</dbReference>
<evidence type="ECO:0000256" key="4">
    <source>
        <dbReference type="SAM" id="SignalP"/>
    </source>
</evidence>
<evidence type="ECO:0000313" key="6">
    <source>
        <dbReference type="Proteomes" id="UP000675664"/>
    </source>
</evidence>
<protein>
    <submittedName>
        <fullName evidence="5">TRAP transporter substrate-binding protein DctP</fullName>
    </submittedName>
</protein>
<keyword evidence="2" id="KW-0813">Transport</keyword>
<dbReference type="PROSITE" id="PS51257">
    <property type="entry name" value="PROKAR_LIPOPROTEIN"/>
    <property type="match status" value="1"/>
</dbReference>
<accession>A0A8J7W1Z2</accession>
<evidence type="ECO:0000256" key="1">
    <source>
        <dbReference type="ARBA" id="ARBA00009023"/>
    </source>
</evidence>
<keyword evidence="6" id="KW-1185">Reference proteome</keyword>
<dbReference type="InterPro" id="IPR038404">
    <property type="entry name" value="TRAP_DctP_sf"/>
</dbReference>
<evidence type="ECO:0000256" key="2">
    <source>
        <dbReference type="ARBA" id="ARBA00022448"/>
    </source>
</evidence>
<reference evidence="5" key="2">
    <citation type="submission" date="2021-04" db="EMBL/GenBank/DDBJ databases">
        <authorList>
            <person name="Liu J."/>
        </authorList>
    </citation>
    <scope>NUCLEOTIDE SEQUENCE</scope>
    <source>
        <strain evidence="5">BAD-6</strain>
    </source>
</reference>
<name>A0A8J7W1Z2_9FIRM</name>
<evidence type="ECO:0000313" key="5">
    <source>
        <dbReference type="EMBL" id="MBR0598911.1"/>
    </source>
</evidence>
<comment type="similarity">
    <text evidence="1">Belongs to the bacterial solute-binding protein 7 family.</text>
</comment>
<evidence type="ECO:0000256" key="3">
    <source>
        <dbReference type="ARBA" id="ARBA00022729"/>
    </source>
</evidence>
<dbReference type="PANTHER" id="PTHR33376">
    <property type="match status" value="1"/>
</dbReference>
<keyword evidence="3 4" id="KW-0732">Signal</keyword>
<feature type="chain" id="PRO_5038607403" evidence="4">
    <location>
        <begin position="22"/>
        <end position="348"/>
    </location>
</feature>
<dbReference type="PANTHER" id="PTHR33376:SF7">
    <property type="entry name" value="C4-DICARBOXYLATE-BINDING PROTEIN DCTB"/>
    <property type="match status" value="1"/>
</dbReference>
<dbReference type="AlphaFoldDB" id="A0A8J7W1Z2"/>
<feature type="signal peptide" evidence="4">
    <location>
        <begin position="1"/>
        <end position="21"/>
    </location>
</feature>
<proteinExistence type="inferred from homology"/>
<comment type="caution">
    <text evidence="5">The sequence shown here is derived from an EMBL/GenBank/DDBJ whole genome shotgun (WGS) entry which is preliminary data.</text>
</comment>
<dbReference type="GO" id="GO:0055085">
    <property type="term" value="P:transmembrane transport"/>
    <property type="evidence" value="ECO:0007669"/>
    <property type="project" value="InterPro"/>
</dbReference>
<gene>
    <name evidence="5" type="primary">dctP</name>
    <name evidence="5" type="ORF">KCX82_13550</name>
</gene>
<dbReference type="InterPro" id="IPR018389">
    <property type="entry name" value="DctP_fam"/>
</dbReference>
<organism evidence="5 6">
    <name type="scientific">Sinanaerobacter chloroacetimidivorans</name>
    <dbReference type="NCBI Taxonomy" id="2818044"/>
    <lineage>
        <taxon>Bacteria</taxon>
        <taxon>Bacillati</taxon>
        <taxon>Bacillota</taxon>
        <taxon>Clostridia</taxon>
        <taxon>Peptostreptococcales</taxon>
        <taxon>Anaerovoracaceae</taxon>
        <taxon>Sinanaerobacter</taxon>
    </lineage>
</organism>
<dbReference type="Pfam" id="PF03480">
    <property type="entry name" value="DctP"/>
    <property type="match status" value="1"/>
</dbReference>
<dbReference type="Gene3D" id="3.40.190.170">
    <property type="entry name" value="Bacterial extracellular solute-binding protein, family 7"/>
    <property type="match status" value="1"/>
</dbReference>